<organism evidence="8 9">
    <name type="scientific">Filobasidium floriforme</name>
    <dbReference type="NCBI Taxonomy" id="5210"/>
    <lineage>
        <taxon>Eukaryota</taxon>
        <taxon>Fungi</taxon>
        <taxon>Dikarya</taxon>
        <taxon>Basidiomycota</taxon>
        <taxon>Agaricomycotina</taxon>
        <taxon>Tremellomycetes</taxon>
        <taxon>Filobasidiales</taxon>
        <taxon>Filobasidiaceae</taxon>
        <taxon>Filobasidium</taxon>
    </lineage>
</organism>
<dbReference type="EMBL" id="JABELV010000184">
    <property type="protein sequence ID" value="KAG7528427.1"/>
    <property type="molecule type" value="Genomic_DNA"/>
</dbReference>
<comment type="similarity">
    <text evidence="2 7">Belongs to the derlin family.</text>
</comment>
<sequence>MAAIQPGAAAAGGVRGNANIPGLQQWIMEIPPVTRAWIIGSVAISMAVQCKYVAPLQLYFSYKSAFQNHQPWRLVTAFLYFGPVTLDLAFHLFFIMRYSRLLEENNFAGKKADYLCLLIFNASILLVISPLLTLPFLSASLAFSLVYIWSRRNPSQRLNILGLVNITAPHLPYFLMGFSYFMYGGWDACMGDAVGAVAGHIYYFLMDVWPREMWYPGASKVEKGNVEGPIKAPRWM</sequence>
<keyword evidence="4 7" id="KW-0256">Endoplasmic reticulum</keyword>
<dbReference type="InterPro" id="IPR007599">
    <property type="entry name" value="DER1"/>
</dbReference>
<dbReference type="InterPro" id="IPR035952">
    <property type="entry name" value="Rhomboid-like_sf"/>
</dbReference>
<evidence type="ECO:0000256" key="1">
    <source>
        <dbReference type="ARBA" id="ARBA00004477"/>
    </source>
</evidence>
<dbReference type="Pfam" id="PF04511">
    <property type="entry name" value="DER1"/>
    <property type="match status" value="1"/>
</dbReference>
<keyword evidence="9" id="KW-1185">Reference proteome</keyword>
<gene>
    <name evidence="8" type="ORF">FFLO_06173</name>
</gene>
<feature type="transmembrane region" description="Helical" evidence="7">
    <location>
        <begin position="188"/>
        <end position="205"/>
    </location>
</feature>
<dbReference type="AlphaFoldDB" id="A0A8K0JFX0"/>
<dbReference type="GO" id="GO:0006950">
    <property type="term" value="P:response to stress"/>
    <property type="evidence" value="ECO:0007669"/>
    <property type="project" value="UniProtKB-ARBA"/>
</dbReference>
<evidence type="ECO:0000313" key="9">
    <source>
        <dbReference type="Proteomes" id="UP000812966"/>
    </source>
</evidence>
<proteinExistence type="inferred from homology"/>
<accession>A0A8K0JFX0</accession>
<evidence type="ECO:0000256" key="3">
    <source>
        <dbReference type="ARBA" id="ARBA00022692"/>
    </source>
</evidence>
<feature type="transmembrane region" description="Helical" evidence="7">
    <location>
        <begin position="118"/>
        <end position="148"/>
    </location>
</feature>
<keyword evidence="3 7" id="KW-0812">Transmembrane</keyword>
<comment type="caution">
    <text evidence="8">The sequence shown here is derived from an EMBL/GenBank/DDBJ whole genome shotgun (WGS) entry which is preliminary data.</text>
</comment>
<reference evidence="8" key="1">
    <citation type="submission" date="2020-04" db="EMBL/GenBank/DDBJ databases">
        <title>Analysis of mating type loci in Filobasidium floriforme.</title>
        <authorList>
            <person name="Nowrousian M."/>
        </authorList>
    </citation>
    <scope>NUCLEOTIDE SEQUENCE</scope>
    <source>
        <strain evidence="8">CBS 6242</strain>
    </source>
</reference>
<evidence type="ECO:0000256" key="2">
    <source>
        <dbReference type="ARBA" id="ARBA00008917"/>
    </source>
</evidence>
<feature type="transmembrane region" description="Helical" evidence="7">
    <location>
        <begin position="74"/>
        <end position="98"/>
    </location>
</feature>
<evidence type="ECO:0000256" key="6">
    <source>
        <dbReference type="ARBA" id="ARBA00023136"/>
    </source>
</evidence>
<evidence type="ECO:0000256" key="5">
    <source>
        <dbReference type="ARBA" id="ARBA00022989"/>
    </source>
</evidence>
<keyword evidence="6 7" id="KW-0472">Membrane</keyword>
<dbReference type="OrthoDB" id="1716531at2759"/>
<evidence type="ECO:0000256" key="7">
    <source>
        <dbReference type="RuleBase" id="RU363059"/>
    </source>
</evidence>
<dbReference type="SUPFAM" id="SSF144091">
    <property type="entry name" value="Rhomboid-like"/>
    <property type="match status" value="1"/>
</dbReference>
<evidence type="ECO:0000256" key="4">
    <source>
        <dbReference type="ARBA" id="ARBA00022824"/>
    </source>
</evidence>
<evidence type="ECO:0000313" key="8">
    <source>
        <dbReference type="EMBL" id="KAG7528427.1"/>
    </source>
</evidence>
<name>A0A8K0JFX0_9TREE</name>
<keyword evidence="5 7" id="KW-1133">Transmembrane helix</keyword>
<dbReference type="GO" id="GO:0005789">
    <property type="term" value="C:endoplasmic reticulum membrane"/>
    <property type="evidence" value="ECO:0007669"/>
    <property type="project" value="UniProtKB-SubCell"/>
</dbReference>
<feature type="transmembrane region" description="Helical" evidence="7">
    <location>
        <begin position="36"/>
        <end position="54"/>
    </location>
</feature>
<dbReference type="Proteomes" id="UP000812966">
    <property type="component" value="Unassembled WGS sequence"/>
</dbReference>
<dbReference type="PANTHER" id="PTHR11009">
    <property type="entry name" value="DER1-LIKE PROTEIN, DERLIN"/>
    <property type="match status" value="1"/>
</dbReference>
<protein>
    <recommendedName>
        <fullName evidence="7">Derlin</fullName>
    </recommendedName>
</protein>
<comment type="subcellular location">
    <subcellularLocation>
        <location evidence="1 7">Endoplasmic reticulum membrane</location>
        <topology evidence="1 7">Multi-pass membrane protein</topology>
    </subcellularLocation>
</comment>
<comment type="function">
    <text evidence="7">May be involved in the degradation of misfolded endoplasmic reticulum (ER) luminal proteins.</text>
</comment>